<evidence type="ECO:0000313" key="1">
    <source>
        <dbReference type="EMBL" id="MBW73284.1"/>
    </source>
</evidence>
<dbReference type="AlphaFoldDB" id="A0A2M4D6S4"/>
<name>A0A2M4D6S4_ANODA</name>
<proteinExistence type="predicted"/>
<reference evidence="1" key="1">
    <citation type="submission" date="2018-01" db="EMBL/GenBank/DDBJ databases">
        <title>An insight into the sialome of Amazonian anophelines.</title>
        <authorList>
            <person name="Ribeiro J.M."/>
            <person name="Scarpassa V."/>
            <person name="Calvo E."/>
        </authorList>
    </citation>
    <scope>NUCLEOTIDE SEQUENCE</scope>
</reference>
<dbReference type="EMBL" id="GGFL01009106">
    <property type="protein sequence ID" value="MBW73284.1"/>
    <property type="molecule type" value="Transcribed_RNA"/>
</dbReference>
<organism evidence="1">
    <name type="scientific">Anopheles darlingi</name>
    <name type="common">Mosquito</name>
    <dbReference type="NCBI Taxonomy" id="43151"/>
    <lineage>
        <taxon>Eukaryota</taxon>
        <taxon>Metazoa</taxon>
        <taxon>Ecdysozoa</taxon>
        <taxon>Arthropoda</taxon>
        <taxon>Hexapoda</taxon>
        <taxon>Insecta</taxon>
        <taxon>Pterygota</taxon>
        <taxon>Neoptera</taxon>
        <taxon>Endopterygota</taxon>
        <taxon>Diptera</taxon>
        <taxon>Nematocera</taxon>
        <taxon>Culicoidea</taxon>
        <taxon>Culicidae</taxon>
        <taxon>Anophelinae</taxon>
        <taxon>Anopheles</taxon>
    </lineage>
</organism>
<protein>
    <submittedName>
        <fullName evidence="1">Putative secreted protein</fullName>
    </submittedName>
</protein>
<sequence>MISIASLLLAASSRLAHRSTVSLTTGNPFLVTVTSMFACLKPVVVTVDLDLTEQFSIRVTVDFGSIVITCPFPAQLSILWMIKLWPPLQAEMCRV</sequence>
<accession>A0A2M4D6S4</accession>